<evidence type="ECO:0000313" key="1">
    <source>
        <dbReference type="EMBL" id="UYO73934.1"/>
    </source>
</evidence>
<evidence type="ECO:0000313" key="2">
    <source>
        <dbReference type="Proteomes" id="UP001164935"/>
    </source>
</evidence>
<dbReference type="RefSeq" id="WP_264017968.1">
    <property type="nucleotide sequence ID" value="NZ_CP096973.1"/>
</dbReference>
<keyword evidence="2" id="KW-1185">Reference proteome</keyword>
<dbReference type="AlphaFoldDB" id="A0AA46TPP2"/>
<reference evidence="1" key="1">
    <citation type="submission" date="2022-05" db="EMBL/GenBank/DDBJ databases">
        <title>Complete sequence of a novel PHA-producing Halomonas strain.</title>
        <authorList>
            <person name="Zheng Z."/>
        </authorList>
    </citation>
    <scope>NUCLEOTIDE SEQUENCE</scope>
    <source>
        <strain evidence="1">ZZQ-149</strain>
    </source>
</reference>
<name>A0AA46TPP2_9GAMM</name>
<organism evidence="1 2">
    <name type="scientific">Halomonas qinghailakensis</name>
    <dbReference type="NCBI Taxonomy" id="2937790"/>
    <lineage>
        <taxon>Bacteria</taxon>
        <taxon>Pseudomonadati</taxon>
        <taxon>Pseudomonadota</taxon>
        <taxon>Gammaproteobacteria</taxon>
        <taxon>Oceanospirillales</taxon>
        <taxon>Halomonadaceae</taxon>
        <taxon>Halomonas</taxon>
    </lineage>
</organism>
<dbReference type="EMBL" id="CP096973">
    <property type="protein sequence ID" value="UYO73934.1"/>
    <property type="molecule type" value="Genomic_DNA"/>
</dbReference>
<sequence>MPLPWWKALWPPARRQHESDNTRRQTQFNDDYRTWEHRKANFDAAEFARQQREEQGVLTI</sequence>
<proteinExistence type="predicted"/>
<gene>
    <name evidence="1" type="ORF">M0220_13785</name>
</gene>
<accession>A0AA46TPP2</accession>
<dbReference type="KEGG" id="hqn:M0220_13785"/>
<dbReference type="Proteomes" id="UP001164935">
    <property type="component" value="Chromosome"/>
</dbReference>
<protein>
    <submittedName>
        <fullName evidence="1">Uncharacterized protein</fullName>
    </submittedName>
</protein>